<dbReference type="SMART" id="SM00175">
    <property type="entry name" value="RAB"/>
    <property type="match status" value="1"/>
</dbReference>
<comment type="similarity">
    <text evidence="1">Belongs to the small GTPase superfamily. Rab family.</text>
</comment>
<dbReference type="InterPro" id="IPR050305">
    <property type="entry name" value="Small_GTPase_Rab"/>
</dbReference>
<dbReference type="EMBL" id="CAJPVJ010004347">
    <property type="protein sequence ID" value="CAG2168511.1"/>
    <property type="molecule type" value="Genomic_DNA"/>
</dbReference>
<dbReference type="Gene3D" id="3.40.50.300">
    <property type="entry name" value="P-loop containing nucleotide triphosphate hydrolases"/>
    <property type="match status" value="1"/>
</dbReference>
<dbReference type="FunFam" id="3.40.50.300:FF:001447">
    <property type="entry name" value="Ras-related protein Rab-1B"/>
    <property type="match status" value="1"/>
</dbReference>
<dbReference type="GO" id="GO:0003924">
    <property type="term" value="F:GTPase activity"/>
    <property type="evidence" value="ECO:0007669"/>
    <property type="project" value="InterPro"/>
</dbReference>
<dbReference type="CDD" id="cd01869">
    <property type="entry name" value="Rab1_Ypt1"/>
    <property type="match status" value="1"/>
</dbReference>
<evidence type="ECO:0000256" key="2">
    <source>
        <dbReference type="ARBA" id="ARBA00022741"/>
    </source>
</evidence>
<evidence type="ECO:0000256" key="3">
    <source>
        <dbReference type="ARBA" id="ARBA00023134"/>
    </source>
</evidence>
<dbReference type="EMBL" id="OC919172">
    <property type="protein sequence ID" value="CAD7650817.1"/>
    <property type="molecule type" value="Genomic_DNA"/>
</dbReference>
<dbReference type="Pfam" id="PF00071">
    <property type="entry name" value="Ras"/>
    <property type="match status" value="1"/>
</dbReference>
<dbReference type="Proteomes" id="UP000728032">
    <property type="component" value="Unassembled WGS sequence"/>
</dbReference>
<evidence type="ECO:0000256" key="5">
    <source>
        <dbReference type="ARBA" id="ARBA00023289"/>
    </source>
</evidence>
<proteinExistence type="inferred from homology"/>
<dbReference type="SUPFAM" id="SSF52540">
    <property type="entry name" value="P-loop containing nucleoside triphosphate hydrolases"/>
    <property type="match status" value="1"/>
</dbReference>
<dbReference type="InterPro" id="IPR001806">
    <property type="entry name" value="Small_GTPase"/>
</dbReference>
<dbReference type="GO" id="GO:0005525">
    <property type="term" value="F:GTP binding"/>
    <property type="evidence" value="ECO:0007669"/>
    <property type="project" value="UniProtKB-KW"/>
</dbReference>
<dbReference type="NCBIfam" id="TIGR00231">
    <property type="entry name" value="small_GTP"/>
    <property type="match status" value="1"/>
</dbReference>
<gene>
    <name evidence="6" type="ORF">ONB1V03_LOCUS7999</name>
</gene>
<keyword evidence="2" id="KW-0547">Nucleotide-binding</keyword>
<dbReference type="InterPro" id="IPR057289">
    <property type="entry name" value="Rab1/Ypt1"/>
</dbReference>
<dbReference type="SMART" id="SM00176">
    <property type="entry name" value="RAN"/>
    <property type="match status" value="1"/>
</dbReference>
<protein>
    <submittedName>
        <fullName evidence="6">Uncharacterized protein</fullName>
    </submittedName>
</protein>
<keyword evidence="5" id="KW-0636">Prenylation</keyword>
<dbReference type="PANTHER" id="PTHR47980">
    <property type="entry name" value="LD44762P"/>
    <property type="match status" value="1"/>
</dbReference>
<dbReference type="SMART" id="SM00174">
    <property type="entry name" value="RHO"/>
    <property type="match status" value="1"/>
</dbReference>
<keyword evidence="7" id="KW-1185">Reference proteome</keyword>
<keyword evidence="4" id="KW-0449">Lipoprotein</keyword>
<dbReference type="AlphaFoldDB" id="A0A7R9QMH0"/>
<dbReference type="InterPro" id="IPR005225">
    <property type="entry name" value="Small_GTP-bd"/>
</dbReference>
<dbReference type="OrthoDB" id="9989112at2759"/>
<organism evidence="6">
    <name type="scientific">Oppiella nova</name>
    <dbReference type="NCBI Taxonomy" id="334625"/>
    <lineage>
        <taxon>Eukaryota</taxon>
        <taxon>Metazoa</taxon>
        <taxon>Ecdysozoa</taxon>
        <taxon>Arthropoda</taxon>
        <taxon>Chelicerata</taxon>
        <taxon>Arachnida</taxon>
        <taxon>Acari</taxon>
        <taxon>Acariformes</taxon>
        <taxon>Sarcoptiformes</taxon>
        <taxon>Oribatida</taxon>
        <taxon>Brachypylina</taxon>
        <taxon>Oppioidea</taxon>
        <taxon>Oppiidae</taxon>
        <taxon>Oppiella</taxon>
    </lineage>
</organism>
<evidence type="ECO:0000256" key="4">
    <source>
        <dbReference type="ARBA" id="ARBA00023288"/>
    </source>
</evidence>
<evidence type="ECO:0000313" key="6">
    <source>
        <dbReference type="EMBL" id="CAD7650817.1"/>
    </source>
</evidence>
<feature type="non-terminal residue" evidence="6">
    <location>
        <position position="211"/>
    </location>
</feature>
<keyword evidence="3" id="KW-0342">GTP-binding</keyword>
<dbReference type="PROSITE" id="PS51421">
    <property type="entry name" value="RAS"/>
    <property type="match status" value="1"/>
</dbReference>
<accession>A0A7R9QMH0</accession>
<name>A0A7R9QMH0_9ACAR</name>
<dbReference type="InterPro" id="IPR027417">
    <property type="entry name" value="P-loop_NTPase"/>
</dbReference>
<dbReference type="PROSITE" id="PS51420">
    <property type="entry name" value="RHO"/>
    <property type="match status" value="1"/>
</dbReference>
<dbReference type="PROSITE" id="PS51419">
    <property type="entry name" value="RAB"/>
    <property type="match status" value="1"/>
</dbReference>
<dbReference type="PRINTS" id="PR00449">
    <property type="entry name" value="RASTRNSFRMNG"/>
</dbReference>
<reference evidence="6" key="1">
    <citation type="submission" date="2020-11" db="EMBL/GenBank/DDBJ databases">
        <authorList>
            <person name="Tran Van P."/>
        </authorList>
    </citation>
    <scope>NUCLEOTIDE SEQUENCE</scope>
</reference>
<dbReference type="SMART" id="SM00173">
    <property type="entry name" value="RAS"/>
    <property type="match status" value="1"/>
</dbReference>
<evidence type="ECO:0000256" key="1">
    <source>
        <dbReference type="ARBA" id="ARBA00006270"/>
    </source>
</evidence>
<sequence>VLQDFHDEYDYSFKLLLIGDSGVGKSCLMLRFADDKYIESINSTVGVDFKSRTIELDGKRVRLQIWDTGGQERYSTITSSYYRGAHGIIVVYDVTDMKSFQNVKKWLREIDLYVSDNVNKIIVGNKCHLTTKKVVDYATANEFAENLGIPFLETSAKQATNVETAFITIAADIKARMTTVSRVEPISGQTIRLEGNTTSSSKRSGCCLKNN</sequence>
<evidence type="ECO:0000313" key="7">
    <source>
        <dbReference type="Proteomes" id="UP000728032"/>
    </source>
</evidence>